<dbReference type="InterPro" id="IPR036812">
    <property type="entry name" value="NAD(P)_OxRdtase_dom_sf"/>
</dbReference>
<dbReference type="SUPFAM" id="SSF51430">
    <property type="entry name" value="NAD(P)-linked oxidoreductase"/>
    <property type="match status" value="1"/>
</dbReference>
<dbReference type="Proteomes" id="UP000076532">
    <property type="component" value="Unassembled WGS sequence"/>
</dbReference>
<dbReference type="InterPro" id="IPR023210">
    <property type="entry name" value="NADP_OxRdtase_dom"/>
</dbReference>
<dbReference type="STRING" id="436010.A0A166X3X2"/>
<dbReference type="GO" id="GO:0016491">
    <property type="term" value="F:oxidoreductase activity"/>
    <property type="evidence" value="ECO:0007669"/>
    <property type="project" value="InterPro"/>
</dbReference>
<feature type="domain" description="NADP-dependent oxidoreductase" evidence="1">
    <location>
        <begin position="10"/>
        <end position="199"/>
    </location>
</feature>
<name>A0A166X3X2_9AGAM</name>
<keyword evidence="3" id="KW-1185">Reference proteome</keyword>
<dbReference type="EMBL" id="KV417480">
    <property type="protein sequence ID" value="KZP34397.1"/>
    <property type="molecule type" value="Genomic_DNA"/>
</dbReference>
<protein>
    <submittedName>
        <fullName evidence="2">Aldo/keto reductase</fullName>
    </submittedName>
</protein>
<dbReference type="PANTHER" id="PTHR43827:SF8">
    <property type="entry name" value="ALDO_KETO REDUCTASE FAMILY PROTEIN"/>
    <property type="match status" value="1"/>
</dbReference>
<evidence type="ECO:0000313" key="3">
    <source>
        <dbReference type="Proteomes" id="UP000076532"/>
    </source>
</evidence>
<dbReference type="CDD" id="cd19071">
    <property type="entry name" value="AKR_AKR1-5-like"/>
    <property type="match status" value="1"/>
</dbReference>
<organism evidence="2 3">
    <name type="scientific">Athelia psychrophila</name>
    <dbReference type="NCBI Taxonomy" id="1759441"/>
    <lineage>
        <taxon>Eukaryota</taxon>
        <taxon>Fungi</taxon>
        <taxon>Dikarya</taxon>
        <taxon>Basidiomycota</taxon>
        <taxon>Agaricomycotina</taxon>
        <taxon>Agaricomycetes</taxon>
        <taxon>Agaricomycetidae</taxon>
        <taxon>Atheliales</taxon>
        <taxon>Atheliaceae</taxon>
        <taxon>Athelia</taxon>
    </lineage>
</organism>
<dbReference type="Pfam" id="PF00248">
    <property type="entry name" value="Aldo_ket_red"/>
    <property type="match status" value="1"/>
</dbReference>
<accession>A0A166X3X2</accession>
<sequence>MAVTMIYGTAWKKHETTRLVVQAVLIGFRAIDTACQLKHYREDLVGAALVELSTKHDIKREDLFLQTKFTTMRGQDANMPLPYNPADSIPDQIKSSFQKSLSNLHTGYLDSYILHSPLDTVEDTLEAWRVLMDLQDQGKVRKIGVSNTYDVAILERLATARMVQVVQNRWHEGNHWDPAVFKYCKANGIQYQSFWTLSGSPRLLKSPALLALSRDANCTPPQALFRFAQLQGITPLCGTTDESHMKEGVAVAGITFGESVRDDVVSLQHLVMGDGR</sequence>
<dbReference type="PRINTS" id="PR00069">
    <property type="entry name" value="ALDKETRDTASE"/>
</dbReference>
<evidence type="ECO:0000313" key="2">
    <source>
        <dbReference type="EMBL" id="KZP34397.1"/>
    </source>
</evidence>
<dbReference type="Gene3D" id="3.20.20.100">
    <property type="entry name" value="NADP-dependent oxidoreductase domain"/>
    <property type="match status" value="1"/>
</dbReference>
<gene>
    <name evidence="2" type="ORF">FIBSPDRAFT_771980</name>
</gene>
<reference evidence="2 3" key="1">
    <citation type="journal article" date="2016" name="Mol. Biol. Evol.">
        <title>Comparative Genomics of Early-Diverging Mushroom-Forming Fungi Provides Insights into the Origins of Lignocellulose Decay Capabilities.</title>
        <authorList>
            <person name="Nagy L.G."/>
            <person name="Riley R."/>
            <person name="Tritt A."/>
            <person name="Adam C."/>
            <person name="Daum C."/>
            <person name="Floudas D."/>
            <person name="Sun H."/>
            <person name="Yadav J.S."/>
            <person name="Pangilinan J."/>
            <person name="Larsson K.H."/>
            <person name="Matsuura K."/>
            <person name="Barry K."/>
            <person name="Labutti K."/>
            <person name="Kuo R."/>
            <person name="Ohm R.A."/>
            <person name="Bhattacharya S.S."/>
            <person name="Shirouzu T."/>
            <person name="Yoshinaga Y."/>
            <person name="Martin F.M."/>
            <person name="Grigoriev I.V."/>
            <person name="Hibbett D.S."/>
        </authorList>
    </citation>
    <scope>NUCLEOTIDE SEQUENCE [LARGE SCALE GENOMIC DNA]</scope>
    <source>
        <strain evidence="2 3">CBS 109695</strain>
    </source>
</reference>
<proteinExistence type="predicted"/>
<dbReference type="OrthoDB" id="5357513at2759"/>
<dbReference type="AlphaFoldDB" id="A0A166X3X2"/>
<dbReference type="InterPro" id="IPR020471">
    <property type="entry name" value="AKR"/>
</dbReference>
<evidence type="ECO:0000259" key="1">
    <source>
        <dbReference type="Pfam" id="PF00248"/>
    </source>
</evidence>
<dbReference type="PANTHER" id="PTHR43827">
    <property type="entry name" value="2,5-DIKETO-D-GLUCONIC ACID REDUCTASE"/>
    <property type="match status" value="1"/>
</dbReference>